<comment type="similarity">
    <text evidence="2 9">Belongs to the uroporphyrinogen-III synthase family.</text>
</comment>
<evidence type="ECO:0000256" key="3">
    <source>
        <dbReference type="ARBA" id="ARBA00013109"/>
    </source>
</evidence>
<evidence type="ECO:0000256" key="5">
    <source>
        <dbReference type="ARBA" id="ARBA00023244"/>
    </source>
</evidence>
<comment type="pathway">
    <text evidence="1 9">Porphyrin-containing compound metabolism; protoporphyrin-IX biosynthesis; coproporphyrinogen-III from 5-aminolevulinate: step 3/4.</text>
</comment>
<evidence type="ECO:0000256" key="9">
    <source>
        <dbReference type="RuleBase" id="RU366031"/>
    </source>
</evidence>
<feature type="domain" description="Tetrapyrrole biosynthesis uroporphyrinogen III synthase" evidence="10">
    <location>
        <begin position="22"/>
        <end position="236"/>
    </location>
</feature>
<comment type="function">
    <text evidence="6 9">Catalyzes cyclization of the linear tetrapyrrole, hydroxymethylbilane, to the macrocyclic uroporphyrinogen III.</text>
</comment>
<evidence type="ECO:0000256" key="6">
    <source>
        <dbReference type="ARBA" id="ARBA00037589"/>
    </source>
</evidence>
<dbReference type="InterPro" id="IPR003754">
    <property type="entry name" value="4pyrrol_synth_uPrphyn_synth"/>
</dbReference>
<dbReference type="InterPro" id="IPR036108">
    <property type="entry name" value="4pyrrol_syn_uPrphyn_synt_sf"/>
</dbReference>
<accession>A0ABY4YB47</accession>
<gene>
    <name evidence="11" type="ORF">J2N86_02815</name>
</gene>
<evidence type="ECO:0000259" key="10">
    <source>
        <dbReference type="Pfam" id="PF02602"/>
    </source>
</evidence>
<dbReference type="EMBL" id="CP071527">
    <property type="protein sequence ID" value="USQ14279.1"/>
    <property type="molecule type" value="Genomic_DNA"/>
</dbReference>
<proteinExistence type="inferred from homology"/>
<sequence length="251" mass="28290">MSRSLHGLRVLNTRPQEQALHLSESIRAAQGIAIELPTLEIRAITDWLRQLPDLHNVQQAIFISANAVKHCFMQLEQAQIHWPSTIEVIAIGNGSATLLKQFKVQVHATPLMPDSEHLLALPSLQHPKKQTILLFKGEGGRPLIEESLLQQGADLIALNVYQRALPKINAQFIKSIWRDDLVDIILLTSEQSMHHLFQLFPKDAHHWLRNKTCLVISERLAQSASSLGIKHIIRSHPEGIMNALFDSVIKD</sequence>
<dbReference type="PANTHER" id="PTHR38042:SF1">
    <property type="entry name" value="UROPORPHYRINOGEN-III SYNTHASE, CHLOROPLASTIC"/>
    <property type="match status" value="1"/>
</dbReference>
<dbReference type="CDD" id="cd06578">
    <property type="entry name" value="HemD"/>
    <property type="match status" value="1"/>
</dbReference>
<dbReference type="PANTHER" id="PTHR38042">
    <property type="entry name" value="UROPORPHYRINOGEN-III SYNTHASE, CHLOROPLASTIC"/>
    <property type="match status" value="1"/>
</dbReference>
<evidence type="ECO:0000256" key="4">
    <source>
        <dbReference type="ARBA" id="ARBA00023239"/>
    </source>
</evidence>
<comment type="catalytic activity">
    <reaction evidence="8 9">
        <text>hydroxymethylbilane = uroporphyrinogen III + H2O</text>
        <dbReference type="Rhea" id="RHEA:18965"/>
        <dbReference type="ChEBI" id="CHEBI:15377"/>
        <dbReference type="ChEBI" id="CHEBI:57308"/>
        <dbReference type="ChEBI" id="CHEBI:57845"/>
        <dbReference type="EC" id="4.2.1.75"/>
    </reaction>
</comment>
<evidence type="ECO:0000256" key="8">
    <source>
        <dbReference type="ARBA" id="ARBA00048617"/>
    </source>
</evidence>
<protein>
    <recommendedName>
        <fullName evidence="7 9">Uroporphyrinogen-III synthase</fullName>
        <ecNumber evidence="3 9">4.2.1.75</ecNumber>
    </recommendedName>
</protein>
<evidence type="ECO:0000313" key="12">
    <source>
        <dbReference type="Proteomes" id="UP001057474"/>
    </source>
</evidence>
<dbReference type="Pfam" id="PF02602">
    <property type="entry name" value="HEM4"/>
    <property type="match status" value="1"/>
</dbReference>
<evidence type="ECO:0000256" key="2">
    <source>
        <dbReference type="ARBA" id="ARBA00008133"/>
    </source>
</evidence>
<evidence type="ECO:0000313" key="11">
    <source>
        <dbReference type="EMBL" id="USQ14279.1"/>
    </source>
</evidence>
<organism evidence="11 12">
    <name type="scientific">Legionella lytica</name>
    <dbReference type="NCBI Taxonomy" id="96232"/>
    <lineage>
        <taxon>Bacteria</taxon>
        <taxon>Pseudomonadati</taxon>
        <taxon>Pseudomonadota</taxon>
        <taxon>Gammaproteobacteria</taxon>
        <taxon>Legionellales</taxon>
        <taxon>Legionellaceae</taxon>
        <taxon>Legionella</taxon>
    </lineage>
</organism>
<name>A0ABY4YB47_9GAMM</name>
<evidence type="ECO:0000256" key="7">
    <source>
        <dbReference type="ARBA" id="ARBA00040167"/>
    </source>
</evidence>
<keyword evidence="12" id="KW-1185">Reference proteome</keyword>
<dbReference type="Gene3D" id="3.40.50.10090">
    <property type="match status" value="2"/>
</dbReference>
<keyword evidence="5 9" id="KW-0627">Porphyrin biosynthesis</keyword>
<dbReference type="SUPFAM" id="SSF69618">
    <property type="entry name" value="HemD-like"/>
    <property type="match status" value="1"/>
</dbReference>
<dbReference type="RefSeq" id="WP_252580845.1">
    <property type="nucleotide sequence ID" value="NZ_CP071527.1"/>
</dbReference>
<keyword evidence="4 9" id="KW-0456">Lyase</keyword>
<dbReference type="EC" id="4.2.1.75" evidence="3 9"/>
<dbReference type="Proteomes" id="UP001057474">
    <property type="component" value="Chromosome"/>
</dbReference>
<evidence type="ECO:0000256" key="1">
    <source>
        <dbReference type="ARBA" id="ARBA00004772"/>
    </source>
</evidence>
<dbReference type="InterPro" id="IPR039793">
    <property type="entry name" value="UROS/Hem4"/>
</dbReference>
<reference evidence="11" key="1">
    <citation type="submission" date="2021-03" db="EMBL/GenBank/DDBJ databases">
        <title>Legionella lytica PCM 2298.</title>
        <authorList>
            <person name="Koper P."/>
        </authorList>
    </citation>
    <scope>NUCLEOTIDE SEQUENCE</scope>
    <source>
        <strain evidence="11">PCM 2298</strain>
    </source>
</reference>